<dbReference type="InterPro" id="IPR036047">
    <property type="entry name" value="F-box-like_dom_sf"/>
</dbReference>
<dbReference type="Pfam" id="PF00646">
    <property type="entry name" value="F-box"/>
    <property type="match status" value="1"/>
</dbReference>
<evidence type="ECO:0000256" key="1">
    <source>
        <dbReference type="SAM" id="MobiDB-lite"/>
    </source>
</evidence>
<dbReference type="Proteomes" id="UP001187192">
    <property type="component" value="Unassembled WGS sequence"/>
</dbReference>
<name>A0AA88E2F7_FICCA</name>
<feature type="domain" description="F-box" evidence="2">
    <location>
        <begin position="29"/>
        <end position="67"/>
    </location>
</feature>
<feature type="region of interest" description="Disordered" evidence="1">
    <location>
        <begin position="1"/>
        <end position="21"/>
    </location>
</feature>
<dbReference type="InterPro" id="IPR001810">
    <property type="entry name" value="F-box_dom"/>
</dbReference>
<feature type="compositionally biased region" description="Polar residues" evidence="1">
    <location>
        <begin position="1"/>
        <end position="14"/>
    </location>
</feature>
<dbReference type="SUPFAM" id="SSF81383">
    <property type="entry name" value="F-box domain"/>
    <property type="match status" value="1"/>
</dbReference>
<sequence>MAPTDSLTAESNISKTEEPPTAESKFMTNVCDDLLSEILIRLDCRSAIHCSSVFKRWFSQIWTPEFIRRFINRHQQHQQQFLDSNSSPYTFLFQSKLFQQNSFWPRELPEIAFHQLYCKKSKILHRGIRLSALTSSDYLNFLPEPMLVMAWFEDLLLVSPSIDSKDFYLCNPLTRQWHALPLAPRIGRQTKYSLQARRIGVQAQQPRRQTVRIQIQSGVLYWLSDVAPTANRCAIIALDPFKAADGGSQWRFIDPPGDLNPVFTSHPVTHAVSRTRSVNLFLGACRVRLRLALLPVKESDGSEVLRVWEMKDYNDDDNDNDTKI</sequence>
<dbReference type="InterPro" id="IPR050796">
    <property type="entry name" value="SCF_F-box_component"/>
</dbReference>
<dbReference type="PANTHER" id="PTHR31672">
    <property type="entry name" value="BNACNNG10540D PROTEIN"/>
    <property type="match status" value="1"/>
</dbReference>
<evidence type="ECO:0000313" key="4">
    <source>
        <dbReference type="Proteomes" id="UP001187192"/>
    </source>
</evidence>
<evidence type="ECO:0000313" key="3">
    <source>
        <dbReference type="EMBL" id="GMN66882.1"/>
    </source>
</evidence>
<comment type="caution">
    <text evidence="3">The sequence shown here is derived from an EMBL/GenBank/DDBJ whole genome shotgun (WGS) entry which is preliminary data.</text>
</comment>
<organism evidence="3 4">
    <name type="scientific">Ficus carica</name>
    <name type="common">Common fig</name>
    <dbReference type="NCBI Taxonomy" id="3494"/>
    <lineage>
        <taxon>Eukaryota</taxon>
        <taxon>Viridiplantae</taxon>
        <taxon>Streptophyta</taxon>
        <taxon>Embryophyta</taxon>
        <taxon>Tracheophyta</taxon>
        <taxon>Spermatophyta</taxon>
        <taxon>Magnoliopsida</taxon>
        <taxon>eudicotyledons</taxon>
        <taxon>Gunneridae</taxon>
        <taxon>Pentapetalae</taxon>
        <taxon>rosids</taxon>
        <taxon>fabids</taxon>
        <taxon>Rosales</taxon>
        <taxon>Moraceae</taxon>
        <taxon>Ficeae</taxon>
        <taxon>Ficus</taxon>
    </lineage>
</organism>
<proteinExistence type="predicted"/>
<accession>A0AA88E2F7</accession>
<dbReference type="AlphaFoldDB" id="A0AA88E2F7"/>
<keyword evidence="4" id="KW-1185">Reference proteome</keyword>
<dbReference type="EMBL" id="BTGU01000375">
    <property type="protein sequence ID" value="GMN66882.1"/>
    <property type="molecule type" value="Genomic_DNA"/>
</dbReference>
<reference evidence="3" key="1">
    <citation type="submission" date="2023-07" db="EMBL/GenBank/DDBJ databases">
        <title>draft genome sequence of fig (Ficus carica).</title>
        <authorList>
            <person name="Takahashi T."/>
            <person name="Nishimura K."/>
        </authorList>
    </citation>
    <scope>NUCLEOTIDE SEQUENCE</scope>
</reference>
<gene>
    <name evidence="3" type="ORF">TIFTF001_035941</name>
</gene>
<evidence type="ECO:0000259" key="2">
    <source>
        <dbReference type="Pfam" id="PF00646"/>
    </source>
</evidence>
<protein>
    <recommendedName>
        <fullName evidence="2">F-box domain-containing protein</fullName>
    </recommendedName>
</protein>